<protein>
    <recommendedName>
        <fullName evidence="1">DUF7587 domain-containing protein</fullName>
    </recommendedName>
</protein>
<evidence type="ECO:0000313" key="3">
    <source>
        <dbReference type="Proteomes" id="UP000248349"/>
    </source>
</evidence>
<accession>A0A318ZNT4</accession>
<dbReference type="EMBL" id="KZ821219">
    <property type="protein sequence ID" value="PYH49259.1"/>
    <property type="molecule type" value="Genomic_DNA"/>
</dbReference>
<proteinExistence type="predicted"/>
<name>A0A318ZNT4_9EURO</name>
<evidence type="ECO:0000259" key="1">
    <source>
        <dbReference type="Pfam" id="PF24494"/>
    </source>
</evidence>
<dbReference type="STRING" id="1450539.A0A318ZNT4"/>
<sequence length="372" mass="42397">MSLESITDSLRDININRAEVEDPQYQPLLFHPPAGLEATNSSLSEIPTYLFRVASPKSSATTSSTWVRPPATRRNDNALSHEDIFTIRDPGDKKRKAALLNDHLWWQEPSDDPFVSWTSSLPFALQLIYYRHQSSRDGSPLREIRLYVVDTKKFPRGTFIRDVDLINAFVDVDPIPSGNGLKRLRRYRTWDLNFGEYLSQGALRIEGKCQMISGQSIFENNRLRRIQPNFTDIDVRVPEGNPRWAKEVCRLRRVIWRGNGGPLQVAAAVPHDRMQAVGEIADLFDHPAWRLPMAIYFAALVGSRQELATVTTTTTLLEALRPYYASSDIGLDRGDLKVKIVGFQSVPELEQTATIFQHIRKDYTLRKTLGFD</sequence>
<dbReference type="GeneID" id="37080679"/>
<gene>
    <name evidence="2" type="ORF">BP01DRAFT_420281</name>
</gene>
<dbReference type="Proteomes" id="UP000248349">
    <property type="component" value="Unassembled WGS sequence"/>
</dbReference>
<feature type="domain" description="DUF7587" evidence="1">
    <location>
        <begin position="46"/>
        <end position="199"/>
    </location>
</feature>
<dbReference type="Pfam" id="PF24494">
    <property type="entry name" value="DUF7587"/>
    <property type="match status" value="1"/>
</dbReference>
<dbReference type="AlphaFoldDB" id="A0A318ZNT4"/>
<evidence type="ECO:0000313" key="2">
    <source>
        <dbReference type="EMBL" id="PYH49259.1"/>
    </source>
</evidence>
<dbReference type="RefSeq" id="XP_025435241.1">
    <property type="nucleotide sequence ID" value="XM_025579450.1"/>
</dbReference>
<dbReference type="OrthoDB" id="4152607at2759"/>
<reference evidence="2 3" key="1">
    <citation type="submission" date="2016-12" db="EMBL/GenBank/DDBJ databases">
        <title>The genomes of Aspergillus section Nigri reveals drivers in fungal speciation.</title>
        <authorList>
            <consortium name="DOE Joint Genome Institute"/>
            <person name="Vesth T.C."/>
            <person name="Nybo J."/>
            <person name="Theobald S."/>
            <person name="Brandl J."/>
            <person name="Frisvad J.C."/>
            <person name="Nielsen K.F."/>
            <person name="Lyhne E.K."/>
            <person name="Kogle M.E."/>
            <person name="Kuo A."/>
            <person name="Riley R."/>
            <person name="Clum A."/>
            <person name="Nolan M."/>
            <person name="Lipzen A."/>
            <person name="Salamov A."/>
            <person name="Henrissat B."/>
            <person name="Wiebenga A."/>
            <person name="De Vries R.P."/>
            <person name="Grigoriev I.V."/>
            <person name="Mortensen U.H."/>
            <person name="Andersen M.R."/>
            <person name="Baker S.E."/>
        </authorList>
    </citation>
    <scope>NUCLEOTIDE SEQUENCE [LARGE SCALE GENOMIC DNA]</scope>
    <source>
        <strain evidence="2 3">JOP 1030-1</strain>
    </source>
</reference>
<organism evidence="2 3">
    <name type="scientific">Aspergillus saccharolyticus JOP 1030-1</name>
    <dbReference type="NCBI Taxonomy" id="1450539"/>
    <lineage>
        <taxon>Eukaryota</taxon>
        <taxon>Fungi</taxon>
        <taxon>Dikarya</taxon>
        <taxon>Ascomycota</taxon>
        <taxon>Pezizomycotina</taxon>
        <taxon>Eurotiomycetes</taxon>
        <taxon>Eurotiomycetidae</taxon>
        <taxon>Eurotiales</taxon>
        <taxon>Aspergillaceae</taxon>
        <taxon>Aspergillus</taxon>
        <taxon>Aspergillus subgen. Circumdati</taxon>
    </lineage>
</organism>
<dbReference type="InterPro" id="IPR056009">
    <property type="entry name" value="DUF7587"/>
</dbReference>
<keyword evidence="3" id="KW-1185">Reference proteome</keyword>